<organism evidence="3 4">
    <name type="scientific">Babesia caballi</name>
    <dbReference type="NCBI Taxonomy" id="5871"/>
    <lineage>
        <taxon>Eukaryota</taxon>
        <taxon>Sar</taxon>
        <taxon>Alveolata</taxon>
        <taxon>Apicomplexa</taxon>
        <taxon>Aconoidasida</taxon>
        <taxon>Piroplasmida</taxon>
        <taxon>Babesiidae</taxon>
        <taxon>Babesia</taxon>
    </lineage>
</organism>
<feature type="region of interest" description="Disordered" evidence="1">
    <location>
        <begin position="253"/>
        <end position="378"/>
    </location>
</feature>
<dbReference type="Proteomes" id="UP001497744">
    <property type="component" value="Unassembled WGS sequence"/>
</dbReference>
<feature type="compositionally biased region" description="Pro residues" evidence="1">
    <location>
        <begin position="758"/>
        <end position="775"/>
    </location>
</feature>
<feature type="region of interest" description="Disordered" evidence="1">
    <location>
        <begin position="562"/>
        <end position="583"/>
    </location>
</feature>
<evidence type="ECO:0000313" key="4">
    <source>
        <dbReference type="Proteomes" id="UP001497744"/>
    </source>
</evidence>
<feature type="transmembrane region" description="Helical" evidence="2">
    <location>
        <begin position="963"/>
        <end position="986"/>
    </location>
</feature>
<sequence>MDGHGNPWGSHNPLYPRKMIHPKLMPKGQPYMMPMIPQQGVYPKGGGAAPMMMHLGHGMPPMPPARMQGYPEPMGHMPKMMGHPGPRYMHPGASMGPRAMMPHMKAPEHMPSHSPRMSHSVGGAGSPATMGHPHVVARPLPPGHGSHVRVPSPTPMPAGHVPMGMHQGMSPSGLAPSLSPPTMPANRPSLAIVPNNLSPGARVQHFSPDSMHAHGGMVGAPARGAVSSHYAPQMMPQPKMVGVGPPMGMKLPPGPPGGMPHGAVPASAHPHMPMPNRRMGGPKPKPSFNIGPPPHMKSGPPMKAPPQGGQVPTRGHSRSSDKAGKGSRSGQKRSQLQRQREAASSQSTPMPSSPTSSKDGKVGDSSAEGQESAPSLAERMERSVAALLSDQLAKGQGLYGKKFTLSDESGVVSALIEGFIKLLNVLWKETKRSHKYSMDEAYLELHNKPTASLGLSVRREMECLEEFYRSKKDIAVLLSKYRTPSKANARDSNAANAANDKEMTLAMRAAEYAEVGYNQRHLVQKITALDLRNALSSEVCRSMMPESFRLQQIKMATSLHFDSQTPPQCVSPPSESVESDSAESALSKCASSIDLASFTSAASKLMDNSGGSFLEKMEFPMLQMDMRFAKATPMLPTPEMMMSMHGGKQGFPGMHMAFPKGLGFPMAHMPPMFPMPQSAPQAPKSSSRSHGQSGKSGHSGRAGQAGRNREPGKSGQSGKSSHSGKHSHSGRHGHHGKPGPQVLPAKHAPMGPMRHLGPPGPPGPGVPRGPPPGLRPPFKKHPAQRMKPPGIPHLPPPMLMKQPPPILYRLQLALRPRPGTAARCSVCLPGRREVRIGRCTAQRPVCRCAGGLRLLPEPLCDSGRPSEGCVQVYTRLRCSVVHAFLHRNVSVIKQGEATPCLALHWLPGSSALSIFVALGVVVSGIALLLMPLRGGYAKITHQRVPGFYVCLGAVVCKQHARSLYVATVVLSCVDSFFACAVFWSLVRGRNLEALSEPGKRAAKTVKLNAPQKLPSEKAA</sequence>
<evidence type="ECO:0000256" key="1">
    <source>
        <dbReference type="SAM" id="MobiDB-lite"/>
    </source>
</evidence>
<name>A0AAV4M1I2_BABCB</name>
<accession>A0AAV4M1I2</accession>
<dbReference type="AlphaFoldDB" id="A0AAV4M1I2"/>
<feature type="compositionally biased region" description="Low complexity" evidence="1">
    <location>
        <begin position="344"/>
        <end position="357"/>
    </location>
</feature>
<dbReference type="EMBL" id="BPLF01000005">
    <property type="protein sequence ID" value="GIX65853.1"/>
    <property type="molecule type" value="Genomic_DNA"/>
</dbReference>
<protein>
    <submittedName>
        <fullName evidence="3">Heat shock protein 70</fullName>
    </submittedName>
</protein>
<gene>
    <name evidence="3" type="ORF">BcabD6B2_52880</name>
</gene>
<dbReference type="GeneID" id="94197334"/>
<keyword evidence="2" id="KW-0472">Membrane</keyword>
<evidence type="ECO:0000313" key="3">
    <source>
        <dbReference type="EMBL" id="GIX65853.1"/>
    </source>
</evidence>
<feature type="compositionally biased region" description="Basic residues" evidence="1">
    <location>
        <begin position="722"/>
        <end position="737"/>
    </location>
</feature>
<dbReference type="RefSeq" id="XP_067717922.1">
    <property type="nucleotide sequence ID" value="XM_067861821.1"/>
</dbReference>
<feature type="region of interest" description="Disordered" evidence="1">
    <location>
        <begin position="669"/>
        <end position="789"/>
    </location>
</feature>
<feature type="transmembrane region" description="Helical" evidence="2">
    <location>
        <begin position="905"/>
        <end position="929"/>
    </location>
</feature>
<reference evidence="3 4" key="1">
    <citation type="submission" date="2021-06" db="EMBL/GenBank/DDBJ databases">
        <title>Genome sequence of Babesia caballi.</title>
        <authorList>
            <person name="Yamagishi J."/>
            <person name="Kidaka T."/>
            <person name="Ochi A."/>
        </authorList>
    </citation>
    <scope>NUCLEOTIDE SEQUENCE [LARGE SCALE GENOMIC DNA]</scope>
    <source>
        <strain evidence="3">USDA-D6B2</strain>
    </source>
</reference>
<feature type="compositionally biased region" description="Polar residues" evidence="1">
    <location>
        <begin position="328"/>
        <end position="337"/>
    </location>
</feature>
<comment type="caution">
    <text evidence="3">The sequence shown here is derived from an EMBL/GenBank/DDBJ whole genome shotgun (WGS) entry which is preliminary data.</text>
</comment>
<evidence type="ECO:0000256" key="2">
    <source>
        <dbReference type="SAM" id="Phobius"/>
    </source>
</evidence>
<keyword evidence="2" id="KW-0812">Transmembrane</keyword>
<keyword evidence="2" id="KW-1133">Transmembrane helix</keyword>
<feature type="compositionally biased region" description="Low complexity" evidence="1">
    <location>
        <begin position="669"/>
        <end position="701"/>
    </location>
</feature>
<keyword evidence="4" id="KW-1185">Reference proteome</keyword>
<proteinExistence type="predicted"/>
<keyword evidence="3" id="KW-0346">Stress response</keyword>